<keyword evidence="11" id="KW-1185">Reference proteome</keyword>
<evidence type="ECO:0000256" key="6">
    <source>
        <dbReference type="SAM" id="MobiDB-lite"/>
    </source>
</evidence>
<evidence type="ECO:0000313" key="10">
    <source>
        <dbReference type="EnsemblPlants" id="Pp3c24_19380V3.1"/>
    </source>
</evidence>
<dbReference type="Gene3D" id="3.40.850.10">
    <property type="entry name" value="Kinesin motor domain"/>
    <property type="match status" value="1"/>
</dbReference>
<feature type="compositionally biased region" description="Basic and acidic residues" evidence="6">
    <location>
        <begin position="942"/>
        <end position="952"/>
    </location>
</feature>
<feature type="region of interest" description="Disordered" evidence="6">
    <location>
        <begin position="922"/>
        <end position="976"/>
    </location>
</feature>
<dbReference type="SUPFAM" id="SSF47576">
    <property type="entry name" value="Calponin-homology domain, CH-domain"/>
    <property type="match status" value="1"/>
</dbReference>
<evidence type="ECO:0000256" key="2">
    <source>
        <dbReference type="ARBA" id="ARBA00022741"/>
    </source>
</evidence>
<evidence type="ECO:0008006" key="12">
    <source>
        <dbReference type="Google" id="ProtNLM"/>
    </source>
</evidence>
<feature type="compositionally biased region" description="Polar residues" evidence="6">
    <location>
        <begin position="300"/>
        <end position="321"/>
    </location>
</feature>
<dbReference type="EMBL" id="ABEU02000024">
    <property type="protein sequence ID" value="PNR28689.1"/>
    <property type="molecule type" value="Genomic_DNA"/>
</dbReference>
<feature type="region of interest" description="Disordered" evidence="6">
    <location>
        <begin position="1238"/>
        <end position="1346"/>
    </location>
</feature>
<evidence type="ECO:0000256" key="3">
    <source>
        <dbReference type="ARBA" id="ARBA00022840"/>
    </source>
</evidence>
<dbReference type="Pfam" id="PF00307">
    <property type="entry name" value="CH"/>
    <property type="match status" value="1"/>
</dbReference>
<dbReference type="InterPro" id="IPR027417">
    <property type="entry name" value="P-loop_NTPase"/>
</dbReference>
<feature type="compositionally biased region" description="Polar residues" evidence="6">
    <location>
        <begin position="1319"/>
        <end position="1329"/>
    </location>
</feature>
<dbReference type="FunCoup" id="A0A2K1IHC6">
    <property type="interactions" value="112"/>
</dbReference>
<feature type="domain" description="Kinesin motor" evidence="8">
    <location>
        <begin position="557"/>
        <end position="865"/>
    </location>
</feature>
<keyword evidence="4 5" id="KW-0505">Motor protein</keyword>
<evidence type="ECO:0000259" key="7">
    <source>
        <dbReference type="PROSITE" id="PS50021"/>
    </source>
</evidence>
<protein>
    <recommendedName>
        <fullName evidence="12">Kinesin motor domain-containing protein</fullName>
    </recommendedName>
</protein>
<feature type="compositionally biased region" description="Polar residues" evidence="6">
    <location>
        <begin position="953"/>
        <end position="965"/>
    </location>
</feature>
<dbReference type="Gene3D" id="1.10.418.10">
    <property type="entry name" value="Calponin-like domain"/>
    <property type="match status" value="1"/>
</dbReference>
<evidence type="ECO:0000256" key="4">
    <source>
        <dbReference type="ARBA" id="ARBA00023175"/>
    </source>
</evidence>
<dbReference type="SMART" id="SM00129">
    <property type="entry name" value="KISc"/>
    <property type="match status" value="1"/>
</dbReference>
<dbReference type="InterPro" id="IPR031852">
    <property type="entry name" value="Vik1/Cik1_MT-bd"/>
</dbReference>
<feature type="region of interest" description="Disordered" evidence="6">
    <location>
        <begin position="1086"/>
        <end position="1119"/>
    </location>
</feature>
<dbReference type="PANTHER" id="PTHR47972:SF28">
    <property type="entry name" value="KINESIN-LIKE PROTEIN KLP-3"/>
    <property type="match status" value="1"/>
</dbReference>
<dbReference type="FunFam" id="1.10.418.10:FF:000073">
    <property type="entry name" value="Kinesin-like protein KIN-14L"/>
    <property type="match status" value="1"/>
</dbReference>
<dbReference type="PROSITE" id="PS00411">
    <property type="entry name" value="KINESIN_MOTOR_1"/>
    <property type="match status" value="1"/>
</dbReference>
<dbReference type="PROSITE" id="PS50067">
    <property type="entry name" value="KINESIN_MOTOR_2"/>
    <property type="match status" value="1"/>
</dbReference>
<dbReference type="PANTHER" id="PTHR47972">
    <property type="entry name" value="KINESIN-LIKE PROTEIN KLP-3"/>
    <property type="match status" value="1"/>
</dbReference>
<dbReference type="InterPro" id="IPR027640">
    <property type="entry name" value="Kinesin-like_fam"/>
</dbReference>
<organism evidence="9">
    <name type="scientific">Physcomitrium patens</name>
    <name type="common">Spreading-leaved earth moss</name>
    <name type="synonym">Physcomitrella patens</name>
    <dbReference type="NCBI Taxonomy" id="3218"/>
    <lineage>
        <taxon>Eukaryota</taxon>
        <taxon>Viridiplantae</taxon>
        <taxon>Streptophyta</taxon>
        <taxon>Embryophyta</taxon>
        <taxon>Bryophyta</taxon>
        <taxon>Bryophytina</taxon>
        <taxon>Bryopsida</taxon>
        <taxon>Funariidae</taxon>
        <taxon>Funariales</taxon>
        <taxon>Funariaceae</taxon>
        <taxon>Physcomitrium</taxon>
    </lineage>
</organism>
<reference evidence="10" key="3">
    <citation type="submission" date="2020-12" db="UniProtKB">
        <authorList>
            <consortium name="EnsemblPlants"/>
        </authorList>
    </citation>
    <scope>IDENTIFICATION</scope>
</reference>
<feature type="binding site" evidence="5">
    <location>
        <begin position="642"/>
        <end position="649"/>
    </location>
    <ligand>
        <name>ATP</name>
        <dbReference type="ChEBI" id="CHEBI:30616"/>
    </ligand>
</feature>
<dbReference type="EnsemblPlants" id="Pp3c24_19380V3.1">
    <property type="protein sequence ID" value="Pp3c24_19380V3.1"/>
    <property type="gene ID" value="Pp3c24_19380"/>
</dbReference>
<dbReference type="Gramene" id="Pp3c24_19380V3.2">
    <property type="protein sequence ID" value="Pp3c24_19380V3.2"/>
    <property type="gene ID" value="Pp3c24_19380"/>
</dbReference>
<dbReference type="PaxDb" id="3218-PP1S101_161V6.1"/>
<feature type="compositionally biased region" description="Polar residues" evidence="6">
    <location>
        <begin position="1086"/>
        <end position="1102"/>
    </location>
</feature>
<dbReference type="STRING" id="3218.A0A2K1IHC6"/>
<reference evidence="9 11" key="1">
    <citation type="journal article" date="2008" name="Science">
        <title>The Physcomitrella genome reveals evolutionary insights into the conquest of land by plants.</title>
        <authorList>
            <person name="Rensing S."/>
            <person name="Lang D."/>
            <person name="Zimmer A."/>
            <person name="Terry A."/>
            <person name="Salamov A."/>
            <person name="Shapiro H."/>
            <person name="Nishiyama T."/>
            <person name="Perroud P.-F."/>
            <person name="Lindquist E."/>
            <person name="Kamisugi Y."/>
            <person name="Tanahashi T."/>
            <person name="Sakakibara K."/>
            <person name="Fujita T."/>
            <person name="Oishi K."/>
            <person name="Shin-I T."/>
            <person name="Kuroki Y."/>
            <person name="Toyoda A."/>
            <person name="Suzuki Y."/>
            <person name="Hashimoto A."/>
            <person name="Yamaguchi K."/>
            <person name="Sugano A."/>
            <person name="Kohara Y."/>
            <person name="Fujiyama A."/>
            <person name="Anterola A."/>
            <person name="Aoki S."/>
            <person name="Ashton N."/>
            <person name="Barbazuk W.B."/>
            <person name="Barker E."/>
            <person name="Bennetzen J."/>
            <person name="Bezanilla M."/>
            <person name="Blankenship R."/>
            <person name="Cho S.H."/>
            <person name="Dutcher S."/>
            <person name="Estelle M."/>
            <person name="Fawcett J.A."/>
            <person name="Gundlach H."/>
            <person name="Hanada K."/>
            <person name="Heyl A."/>
            <person name="Hicks K.A."/>
            <person name="Hugh J."/>
            <person name="Lohr M."/>
            <person name="Mayer K."/>
            <person name="Melkozernov A."/>
            <person name="Murata T."/>
            <person name="Nelson D."/>
            <person name="Pils B."/>
            <person name="Prigge M."/>
            <person name="Reiss B."/>
            <person name="Renner T."/>
            <person name="Rombauts S."/>
            <person name="Rushton P."/>
            <person name="Sanderfoot A."/>
            <person name="Schween G."/>
            <person name="Shiu S.-H."/>
            <person name="Stueber K."/>
            <person name="Theodoulou F.L."/>
            <person name="Tu H."/>
            <person name="Van de Peer Y."/>
            <person name="Verrier P.J."/>
            <person name="Waters E."/>
            <person name="Wood A."/>
            <person name="Yang L."/>
            <person name="Cove D."/>
            <person name="Cuming A."/>
            <person name="Hasebe M."/>
            <person name="Lucas S."/>
            <person name="Mishler D.B."/>
            <person name="Reski R."/>
            <person name="Grigoriev I."/>
            <person name="Quatrano R.S."/>
            <person name="Boore J.L."/>
        </authorList>
    </citation>
    <scope>NUCLEOTIDE SEQUENCE [LARGE SCALE GENOMIC DNA]</scope>
    <source>
        <strain evidence="10 11">cv. Gransden 2004</strain>
    </source>
</reference>
<dbReference type="InParanoid" id="A0A2K1IHC6"/>
<dbReference type="GO" id="GO:0015630">
    <property type="term" value="C:microtubule cytoskeleton"/>
    <property type="evidence" value="ECO:0000318"/>
    <property type="project" value="GO_Central"/>
</dbReference>
<dbReference type="InterPro" id="IPR036961">
    <property type="entry name" value="Kinesin_motor_dom_sf"/>
</dbReference>
<dbReference type="EnsemblPlants" id="Pp3c24_19380V3.2">
    <property type="protein sequence ID" value="Pp3c24_19380V3.2"/>
    <property type="gene ID" value="Pp3c24_19380"/>
</dbReference>
<feature type="domain" description="Calponin-homology (CH)" evidence="7">
    <location>
        <begin position="121"/>
        <end position="242"/>
    </location>
</feature>
<accession>A0A2K1IHC6</accession>
<dbReference type="Pfam" id="PF00225">
    <property type="entry name" value="Kinesin"/>
    <property type="match status" value="1"/>
</dbReference>
<evidence type="ECO:0000256" key="1">
    <source>
        <dbReference type="ARBA" id="ARBA00010899"/>
    </source>
</evidence>
<dbReference type="Proteomes" id="UP000006727">
    <property type="component" value="Chromosome 24"/>
</dbReference>
<evidence type="ECO:0000313" key="9">
    <source>
        <dbReference type="EMBL" id="PNR28689.1"/>
    </source>
</evidence>
<dbReference type="GO" id="GO:0008017">
    <property type="term" value="F:microtubule binding"/>
    <property type="evidence" value="ECO:0000318"/>
    <property type="project" value="GO_Central"/>
</dbReference>
<feature type="region of interest" description="Disordered" evidence="6">
    <location>
        <begin position="1"/>
        <end position="21"/>
    </location>
</feature>
<dbReference type="FunFam" id="3.40.850.10:FF:000174">
    <property type="entry name" value="Kinesin-like protein"/>
    <property type="match status" value="1"/>
</dbReference>
<dbReference type="Gramene" id="Pp3c24_19380V3.1">
    <property type="protein sequence ID" value="Pp3c24_19380V3.1"/>
    <property type="gene ID" value="Pp3c24_19380"/>
</dbReference>
<dbReference type="GO" id="GO:0005524">
    <property type="term" value="F:ATP binding"/>
    <property type="evidence" value="ECO:0007669"/>
    <property type="project" value="UniProtKB-UniRule"/>
</dbReference>
<dbReference type="SUPFAM" id="SSF52540">
    <property type="entry name" value="P-loop containing nucleoside triphosphate hydrolases"/>
    <property type="match status" value="1"/>
</dbReference>
<evidence type="ECO:0000313" key="11">
    <source>
        <dbReference type="Proteomes" id="UP000006727"/>
    </source>
</evidence>
<reference evidence="9 11" key="2">
    <citation type="journal article" date="2018" name="Plant J.">
        <title>The Physcomitrella patens chromosome-scale assembly reveals moss genome structure and evolution.</title>
        <authorList>
            <person name="Lang D."/>
            <person name="Ullrich K.K."/>
            <person name="Murat F."/>
            <person name="Fuchs J."/>
            <person name="Jenkins J."/>
            <person name="Haas F.B."/>
            <person name="Piednoel M."/>
            <person name="Gundlach H."/>
            <person name="Van Bel M."/>
            <person name="Meyberg R."/>
            <person name="Vives C."/>
            <person name="Morata J."/>
            <person name="Symeonidi A."/>
            <person name="Hiss M."/>
            <person name="Muchero W."/>
            <person name="Kamisugi Y."/>
            <person name="Saleh O."/>
            <person name="Blanc G."/>
            <person name="Decker E.L."/>
            <person name="van Gessel N."/>
            <person name="Grimwood J."/>
            <person name="Hayes R.D."/>
            <person name="Graham S.W."/>
            <person name="Gunter L.E."/>
            <person name="McDaniel S.F."/>
            <person name="Hoernstein S.N.W."/>
            <person name="Larsson A."/>
            <person name="Li F.W."/>
            <person name="Perroud P.F."/>
            <person name="Phillips J."/>
            <person name="Ranjan P."/>
            <person name="Rokshar D.S."/>
            <person name="Rothfels C.J."/>
            <person name="Schneider L."/>
            <person name="Shu S."/>
            <person name="Stevenson D.W."/>
            <person name="Thummler F."/>
            <person name="Tillich M."/>
            <person name="Villarreal Aguilar J.C."/>
            <person name="Widiez T."/>
            <person name="Wong G.K."/>
            <person name="Wymore A."/>
            <person name="Zhang Y."/>
            <person name="Zimmer A.D."/>
            <person name="Quatrano R.S."/>
            <person name="Mayer K.F.X."/>
            <person name="Goodstein D."/>
            <person name="Casacuberta J.M."/>
            <person name="Vandepoele K."/>
            <person name="Reski R."/>
            <person name="Cuming A.C."/>
            <person name="Tuskan G.A."/>
            <person name="Maumus F."/>
            <person name="Salse J."/>
            <person name="Schmutz J."/>
            <person name="Rensing S.A."/>
        </authorList>
    </citation>
    <scope>NUCLEOTIDE SEQUENCE [LARGE SCALE GENOMIC DNA]</scope>
    <source>
        <strain evidence="10 11">cv. Gransden 2004</strain>
    </source>
</reference>
<comment type="similarity">
    <text evidence="1">Belongs to the TRAFAC class myosin-kinesin ATPase superfamily. Kinesin family. KIN-14 subfamily.</text>
</comment>
<dbReference type="PRINTS" id="PR00380">
    <property type="entry name" value="KINESINHEAVY"/>
</dbReference>
<gene>
    <name evidence="9" type="ORF">PHYPA_029282</name>
</gene>
<dbReference type="InterPro" id="IPR001715">
    <property type="entry name" value="CH_dom"/>
</dbReference>
<dbReference type="InterPro" id="IPR036872">
    <property type="entry name" value="CH_dom_sf"/>
</dbReference>
<dbReference type="InterPro" id="IPR001752">
    <property type="entry name" value="Kinesin_motor_dom"/>
</dbReference>
<dbReference type="SMART" id="SM00033">
    <property type="entry name" value="CH"/>
    <property type="match status" value="1"/>
</dbReference>
<name>A0A2K1IHC6_PHYPA</name>
<keyword evidence="2 5" id="KW-0547">Nucleotide-binding</keyword>
<feature type="compositionally biased region" description="Polar residues" evidence="6">
    <location>
        <begin position="1269"/>
        <end position="1280"/>
    </location>
</feature>
<evidence type="ECO:0000256" key="5">
    <source>
        <dbReference type="PROSITE-ProRule" id="PRU00283"/>
    </source>
</evidence>
<dbReference type="InterPro" id="IPR019821">
    <property type="entry name" value="Kinesin_motor_CS"/>
</dbReference>
<dbReference type="GO" id="GO:0007018">
    <property type="term" value="P:microtubule-based movement"/>
    <property type="evidence" value="ECO:0007669"/>
    <property type="project" value="InterPro"/>
</dbReference>
<feature type="region of interest" description="Disordered" evidence="6">
    <location>
        <begin position="300"/>
        <end position="323"/>
    </location>
</feature>
<evidence type="ECO:0000259" key="8">
    <source>
        <dbReference type="PROSITE" id="PS50067"/>
    </source>
</evidence>
<dbReference type="PROSITE" id="PS50021">
    <property type="entry name" value="CH"/>
    <property type="match status" value="1"/>
</dbReference>
<dbReference type="Pfam" id="PF16796">
    <property type="entry name" value="Microtub_bd"/>
    <property type="match status" value="1"/>
</dbReference>
<sequence>MHDSTASSFLAPEDESPYWSSSDEVEHALSNVLSSHAENNTLQFADGRHSNSEMLTGLPDSYGLKEYTFDLNLFGSGRGAMGVKLSEARMAARRADEAGHRVDAIRNSKHAISIDNHQDAASRRQQAAQWLQTMVGNTSLPAAVTVEDLRVYLQNGHILCEVINIVQPGSVPKSEDPANPTQIDGLALPNYLYYDNVRNFLMAIEDMGLPVFEASDLEKGPMSSNASAKLVDCILGLKSFHDWKQGGALGFWRLKSPADSIKSCATLSATYSNHSKNANICSKNSRRKWIFTDQDSLDGTSLSSSPDQSINHPTFVKQNGTPLDIMRAGHSGRNYFDGKNEERALNPDASGDKPAEEVPMMKCTLKDMMVREEKHVPQSVVSEALAAGTQEENKVEKSTVDEEEINNQKCAAVQDSKHLLDNNKHPNDDGFIHPEKEKEEIMLNYKVKVLTLKSQLTEASKAMQEMDDATSRMKTAIREKDAKWGKILTKIVKEFKELRWAQLGAKEEVLRIQFDCTKHLKHLEEDLQNLIVAASGYQKVLAENRQLYNDVQDLKGNIRVYCRVRPFLTKESTRQTTIDYVGENGELILLNPIKLAGKESRRSFVFNRCFNVNASQEEVFLDTQPLIRSALDGFNVCIFAYGQTGSGKTFTMSGPNNLTPTTWGVNYRALNDLFFITQSRVHVFRYEIGVQMLEIYNEQLNGLNVPDANIMPVRSTDDVLELMKLGQKNRAVGSTSLNDRSSRSHSVLTVHVQGTDLNSGAVFRGSLHLVDLAGSERVDKSEVTGDRLKEAQHINKSLSALGDVISALAQKNGHVPYRNSKLTQLLQDSIGGQAKTLMFVHISPDVESFGETLSTLKFAERVASVELGAARSNKECAEIANLKDQVSQLKDGITKKDAEVARKEFEIANLQMIIERLEKGENNENKSRLKPTISSKLHRRKNNEDQKSRKMTNENGNANVETRQPTPKIAGGKKASTSIGLKTGHVPENLAEHFGSPSACSPSDSPSENRIQVEVSGDGAVNIFEKLTLLKSRQKGIGKNIGSFPNDKLLEHDASEFMNAELLSKPLKTGLTHHEEITMYDYSRNSSSIYDTPTPSRPSQREGNMCEESTDTFQSSGDDNLSSFQDCQQLKIENERHSAGAKTFDAGTGRFNLCPMQSGLRIGAPSNVQSNEEPTCGGFETILLENIGGRIVAQDDPFLLKNVLDEGFGDDEAFDCRGACEADSASLYSDSCFSTDVDNSGSSHMEQDKKVGSSSFRPLHNRKYMIKNEASTTPDTSTFKVSPPRGGCKSKGGLSRRHKPAGQACTSDTRTSAKRNALPTGNPNQEVEQASSRRSATSAALLTTWR</sequence>
<feature type="compositionally biased region" description="Low complexity" evidence="6">
    <location>
        <begin position="1330"/>
        <end position="1346"/>
    </location>
</feature>
<keyword evidence="3 5" id="KW-0067">ATP-binding</keyword>
<dbReference type="GO" id="GO:0003777">
    <property type="term" value="F:microtubule motor activity"/>
    <property type="evidence" value="ECO:0007669"/>
    <property type="project" value="InterPro"/>
</dbReference>
<proteinExistence type="inferred from homology"/>
<dbReference type="GO" id="GO:0007017">
    <property type="term" value="P:microtubule-based process"/>
    <property type="evidence" value="ECO:0000318"/>
    <property type="project" value="GO_Central"/>
</dbReference>